<comment type="caution">
    <text evidence="10">The sequence shown here is derived from an EMBL/GenBank/DDBJ whole genome shotgun (WGS) entry which is preliminary data.</text>
</comment>
<dbReference type="InterPro" id="IPR003593">
    <property type="entry name" value="AAA+_ATPase"/>
</dbReference>
<dbReference type="CDD" id="cd03254">
    <property type="entry name" value="ABCC_Glucan_exporter_like"/>
    <property type="match status" value="1"/>
</dbReference>
<evidence type="ECO:0000256" key="5">
    <source>
        <dbReference type="ARBA" id="ARBA00022989"/>
    </source>
</evidence>
<keyword evidence="3" id="KW-0547">Nucleotide-binding</keyword>
<protein>
    <submittedName>
        <fullName evidence="10">ABC transporter ATP-binding protein</fullName>
    </submittedName>
</protein>
<feature type="domain" description="ABC transporter" evidence="8">
    <location>
        <begin position="310"/>
        <end position="544"/>
    </location>
</feature>
<dbReference type="CDD" id="cd18547">
    <property type="entry name" value="ABC_6TM_Tm288_like"/>
    <property type="match status" value="1"/>
</dbReference>
<comment type="subcellular location">
    <subcellularLocation>
        <location evidence="1">Cell membrane</location>
        <topology evidence="1">Multi-pass membrane protein</topology>
    </subcellularLocation>
</comment>
<sequence length="551" mass="60909">MLRDSGHEDIANMVSAMHIVPGQGIDFNRLAMLSIIVLLIYLASNLLDFYVGWNINRVVVKALYDLRRQVEEKIHALPLSYFDQMKRGDLISRVTNDVDNITNALQQTLSSVITSVFWGTGLIIMMFVTSWKLALVAMTILPMMALIVLVIGPLSQKAYGRQWAATGRLNARVEESFSAHALVHAFGRKQSQAQDFAQENNELYSASLRARFLGGMMMPLMTFAGLLAYVGIAVLGGLQVAMGQMRLGSVQAFIQYSQQFNQPIGQLSQAVTVMQSAAASAERVFEILEAEEETPASEHPAQLQPGPGHIEFRHVNFSYNPDEPLIEDMNLDAKPGQTVAIVGPTGAGKTTLVNLIMRFYEIQSGTILLDGQDTRELTRQDLRSRVGMVLQDPWLFQGTIAENIRYGRSDASDEEVLAAAKASYVDRFVASLPDGYDTVLEGNADNVSAGERQLITIARAFISDPAILILDEATSSVDTRTELLLQKAMVALRHGRTAFVIAHRLSTIRDADVIVVMEHGSIVEQGTHDDLLERRGAYWRLYNSQFEEAGN</sequence>
<evidence type="ECO:0000256" key="6">
    <source>
        <dbReference type="ARBA" id="ARBA00023136"/>
    </source>
</evidence>
<dbReference type="InterPro" id="IPR017871">
    <property type="entry name" value="ABC_transporter-like_CS"/>
</dbReference>
<dbReference type="Proteomes" id="UP001247542">
    <property type="component" value="Unassembled WGS sequence"/>
</dbReference>
<dbReference type="PANTHER" id="PTHR43394:SF1">
    <property type="entry name" value="ATP-BINDING CASSETTE SUB-FAMILY B MEMBER 10, MITOCHONDRIAL"/>
    <property type="match status" value="1"/>
</dbReference>
<reference evidence="10 11" key="1">
    <citation type="submission" date="2023-06" db="EMBL/GenBank/DDBJ databases">
        <title>Draft genome sequence of Gleimia hominis type strain CCUG 57540T.</title>
        <authorList>
            <person name="Salva-Serra F."/>
            <person name="Cardew S."/>
            <person name="Jensie Markopoulos S."/>
            <person name="Ohlen M."/>
            <person name="Inganas E."/>
            <person name="Svensson-Stadler L."/>
            <person name="Moore E.R.B."/>
        </authorList>
    </citation>
    <scope>NUCLEOTIDE SEQUENCE [LARGE SCALE GENOMIC DNA]</scope>
    <source>
        <strain evidence="10 11">CCUG 57540</strain>
    </source>
</reference>
<name>A0ABU3IAV2_9ACTO</name>
<feature type="transmembrane region" description="Helical" evidence="7">
    <location>
        <begin position="109"/>
        <end position="128"/>
    </location>
</feature>
<organism evidence="10 11">
    <name type="scientific">Gleimia hominis</name>
    <dbReference type="NCBI Taxonomy" id="595468"/>
    <lineage>
        <taxon>Bacteria</taxon>
        <taxon>Bacillati</taxon>
        <taxon>Actinomycetota</taxon>
        <taxon>Actinomycetes</taxon>
        <taxon>Actinomycetales</taxon>
        <taxon>Actinomycetaceae</taxon>
        <taxon>Gleimia</taxon>
    </lineage>
</organism>
<dbReference type="SUPFAM" id="SSF52540">
    <property type="entry name" value="P-loop containing nucleoside triphosphate hydrolases"/>
    <property type="match status" value="1"/>
</dbReference>
<dbReference type="InterPro" id="IPR003439">
    <property type="entry name" value="ABC_transporter-like_ATP-bd"/>
</dbReference>
<feature type="transmembrane region" description="Helical" evidence="7">
    <location>
        <begin position="134"/>
        <end position="154"/>
    </location>
</feature>
<dbReference type="Pfam" id="PF00664">
    <property type="entry name" value="ABC_membrane"/>
    <property type="match status" value="1"/>
</dbReference>
<dbReference type="Gene3D" id="3.40.50.300">
    <property type="entry name" value="P-loop containing nucleotide triphosphate hydrolases"/>
    <property type="match status" value="1"/>
</dbReference>
<evidence type="ECO:0000313" key="10">
    <source>
        <dbReference type="EMBL" id="MDT3767500.1"/>
    </source>
</evidence>
<dbReference type="PROSITE" id="PS00211">
    <property type="entry name" value="ABC_TRANSPORTER_1"/>
    <property type="match status" value="1"/>
</dbReference>
<feature type="transmembrane region" description="Helical" evidence="7">
    <location>
        <begin position="30"/>
        <end position="51"/>
    </location>
</feature>
<accession>A0ABU3IAV2</accession>
<proteinExistence type="predicted"/>
<keyword evidence="2 7" id="KW-0812">Transmembrane</keyword>
<keyword evidence="4 10" id="KW-0067">ATP-binding</keyword>
<dbReference type="Gene3D" id="1.20.1560.10">
    <property type="entry name" value="ABC transporter type 1, transmembrane domain"/>
    <property type="match status" value="1"/>
</dbReference>
<dbReference type="SMART" id="SM00382">
    <property type="entry name" value="AAA"/>
    <property type="match status" value="1"/>
</dbReference>
<evidence type="ECO:0000259" key="9">
    <source>
        <dbReference type="PROSITE" id="PS50929"/>
    </source>
</evidence>
<evidence type="ECO:0000259" key="8">
    <source>
        <dbReference type="PROSITE" id="PS50893"/>
    </source>
</evidence>
<dbReference type="InterPro" id="IPR027417">
    <property type="entry name" value="P-loop_NTPase"/>
</dbReference>
<evidence type="ECO:0000256" key="4">
    <source>
        <dbReference type="ARBA" id="ARBA00022840"/>
    </source>
</evidence>
<dbReference type="Pfam" id="PF00005">
    <property type="entry name" value="ABC_tran"/>
    <property type="match status" value="1"/>
</dbReference>
<feature type="domain" description="ABC transmembrane type-1" evidence="9">
    <location>
        <begin position="24"/>
        <end position="276"/>
    </location>
</feature>
<dbReference type="RefSeq" id="WP_313273105.1">
    <property type="nucleotide sequence ID" value="NZ_JASXSX010000001.1"/>
</dbReference>
<evidence type="ECO:0000256" key="7">
    <source>
        <dbReference type="SAM" id="Phobius"/>
    </source>
</evidence>
<evidence type="ECO:0000256" key="3">
    <source>
        <dbReference type="ARBA" id="ARBA00022741"/>
    </source>
</evidence>
<evidence type="ECO:0000256" key="2">
    <source>
        <dbReference type="ARBA" id="ARBA00022692"/>
    </source>
</evidence>
<dbReference type="GO" id="GO:0005524">
    <property type="term" value="F:ATP binding"/>
    <property type="evidence" value="ECO:0007669"/>
    <property type="project" value="UniProtKB-KW"/>
</dbReference>
<dbReference type="PANTHER" id="PTHR43394">
    <property type="entry name" value="ATP-DEPENDENT PERMEASE MDL1, MITOCHONDRIAL"/>
    <property type="match status" value="1"/>
</dbReference>
<dbReference type="InterPro" id="IPR036640">
    <property type="entry name" value="ABC1_TM_sf"/>
</dbReference>
<dbReference type="PROSITE" id="PS50929">
    <property type="entry name" value="ABC_TM1F"/>
    <property type="match status" value="1"/>
</dbReference>
<dbReference type="InterPro" id="IPR011527">
    <property type="entry name" value="ABC1_TM_dom"/>
</dbReference>
<feature type="transmembrane region" description="Helical" evidence="7">
    <location>
        <begin position="220"/>
        <end position="242"/>
    </location>
</feature>
<keyword evidence="5 7" id="KW-1133">Transmembrane helix</keyword>
<dbReference type="PROSITE" id="PS50893">
    <property type="entry name" value="ABC_TRANSPORTER_2"/>
    <property type="match status" value="1"/>
</dbReference>
<dbReference type="EMBL" id="JASXSX010000001">
    <property type="protein sequence ID" value="MDT3767500.1"/>
    <property type="molecule type" value="Genomic_DNA"/>
</dbReference>
<evidence type="ECO:0000313" key="11">
    <source>
        <dbReference type="Proteomes" id="UP001247542"/>
    </source>
</evidence>
<dbReference type="SUPFAM" id="SSF90123">
    <property type="entry name" value="ABC transporter transmembrane region"/>
    <property type="match status" value="1"/>
</dbReference>
<keyword evidence="6 7" id="KW-0472">Membrane</keyword>
<evidence type="ECO:0000256" key="1">
    <source>
        <dbReference type="ARBA" id="ARBA00004651"/>
    </source>
</evidence>
<dbReference type="InterPro" id="IPR039421">
    <property type="entry name" value="Type_1_exporter"/>
</dbReference>
<keyword evidence="11" id="KW-1185">Reference proteome</keyword>
<gene>
    <name evidence="10" type="ORF">QS713_05420</name>
</gene>